<evidence type="ECO:0000313" key="4">
    <source>
        <dbReference type="Proteomes" id="UP000233469"/>
    </source>
</evidence>
<feature type="region of interest" description="Disordered" evidence="2">
    <location>
        <begin position="259"/>
        <end position="336"/>
    </location>
</feature>
<evidence type="ECO:0000256" key="1">
    <source>
        <dbReference type="SAM" id="Coils"/>
    </source>
</evidence>
<reference evidence="3 4" key="2">
    <citation type="submission" date="2017-10" db="EMBL/GenBank/DDBJ databases">
        <title>Extensive intraspecific genome diversity in a model arbuscular mycorrhizal fungus.</title>
        <authorList>
            <person name="Chen E.C.H."/>
            <person name="Morin E."/>
            <person name="Baudet D."/>
            <person name="Noel J."/>
            <person name="Ndikumana S."/>
            <person name="Charron P."/>
            <person name="St-Onge C."/>
            <person name="Giorgi J."/>
            <person name="Grigoriev I.V."/>
            <person name="Roux C."/>
            <person name="Martin F.M."/>
            <person name="Corradi N."/>
        </authorList>
    </citation>
    <scope>NUCLEOTIDE SEQUENCE [LARGE SCALE GENOMIC DNA]</scope>
    <source>
        <strain evidence="3 4">C2</strain>
    </source>
</reference>
<keyword evidence="1" id="KW-0175">Coiled coil</keyword>
<dbReference type="AlphaFoldDB" id="A0A2N1N127"/>
<dbReference type="Proteomes" id="UP000233469">
    <property type="component" value="Unassembled WGS sequence"/>
</dbReference>
<dbReference type="EMBL" id="LLXL01000944">
    <property type="protein sequence ID" value="PKK67559.1"/>
    <property type="molecule type" value="Genomic_DNA"/>
</dbReference>
<comment type="caution">
    <text evidence="3">The sequence shown here is derived from an EMBL/GenBank/DDBJ whole genome shotgun (WGS) entry which is preliminary data.</text>
</comment>
<sequence length="385" mass="44534">MGKAYKTLHPFGQGIMGVYHNVSNTSSDLVHYVRKIDLFTNDNQVIITCMLTEQVKKLITLEWFQIDVSFKRVKGEINEFEINTYDSDHHLILSLCRVFTNIFTAEGYHRLFSSLFKIIHEVSGQPIKFQHIHQQGVGCILADLDAAQAKGLGLALHDLDHEKDWQTHLTFVFESCLIHFERNLRNKPIDKTTKNLIRQIPNMSSKEQVYDLLQQIRDTNDEGIEDCQQLYVIASLNQYISKINPEIWRKSGTNTNNAEAAHAMDKSEVKRIQRSIKRKESYTRNNNLDTNDKLPSKKRKLSSSTSKTKSKKRQEDSASENEETALPKTNNNELLKLDIEERKMTLREREIKVRVAEAEARLIEAKAEALELENQKKKYDTAKDK</sequence>
<feature type="compositionally biased region" description="Basic and acidic residues" evidence="2">
    <location>
        <begin position="262"/>
        <end position="271"/>
    </location>
</feature>
<organism evidence="3 4">
    <name type="scientific">Rhizophagus irregularis</name>
    <dbReference type="NCBI Taxonomy" id="588596"/>
    <lineage>
        <taxon>Eukaryota</taxon>
        <taxon>Fungi</taxon>
        <taxon>Fungi incertae sedis</taxon>
        <taxon>Mucoromycota</taxon>
        <taxon>Glomeromycotina</taxon>
        <taxon>Glomeromycetes</taxon>
        <taxon>Glomerales</taxon>
        <taxon>Glomeraceae</taxon>
        <taxon>Rhizophagus</taxon>
    </lineage>
</organism>
<dbReference type="VEuPathDB" id="FungiDB:RhiirFUN_008604"/>
<proteinExistence type="predicted"/>
<evidence type="ECO:0008006" key="5">
    <source>
        <dbReference type="Google" id="ProtNLM"/>
    </source>
</evidence>
<reference evidence="3 4" key="1">
    <citation type="submission" date="2016-04" db="EMBL/GenBank/DDBJ databases">
        <title>Genome analyses suggest a sexual origin of heterokaryosis in a supposedly ancient asexual fungus.</title>
        <authorList>
            <person name="Ropars J."/>
            <person name="Sedzielewska K."/>
            <person name="Noel J."/>
            <person name="Charron P."/>
            <person name="Farinelli L."/>
            <person name="Marton T."/>
            <person name="Kruger M."/>
            <person name="Pelin A."/>
            <person name="Brachmann A."/>
            <person name="Corradi N."/>
        </authorList>
    </citation>
    <scope>NUCLEOTIDE SEQUENCE [LARGE SCALE GENOMIC DNA]</scope>
    <source>
        <strain evidence="3 4">C2</strain>
    </source>
</reference>
<evidence type="ECO:0000256" key="2">
    <source>
        <dbReference type="SAM" id="MobiDB-lite"/>
    </source>
</evidence>
<name>A0A2N1N127_9GLOM</name>
<feature type="coiled-coil region" evidence="1">
    <location>
        <begin position="348"/>
        <end position="385"/>
    </location>
</feature>
<protein>
    <recommendedName>
        <fullName evidence="5">MULE transposase domain-containing protein</fullName>
    </recommendedName>
</protein>
<dbReference type="VEuPathDB" id="FungiDB:RhiirA1_487026"/>
<dbReference type="VEuPathDB" id="FungiDB:FUN_014444"/>
<evidence type="ECO:0000313" key="3">
    <source>
        <dbReference type="EMBL" id="PKK67559.1"/>
    </source>
</evidence>
<gene>
    <name evidence="3" type="ORF">RhiirC2_867730</name>
</gene>
<accession>A0A2N1N127</accession>